<feature type="region of interest" description="Disordered" evidence="2">
    <location>
        <begin position="622"/>
        <end position="646"/>
    </location>
</feature>
<name>A0ABR3XPD5_9EURO</name>
<organism evidence="3 4">
    <name type="scientific">Paecilomyces lecythidis</name>
    <dbReference type="NCBI Taxonomy" id="3004212"/>
    <lineage>
        <taxon>Eukaryota</taxon>
        <taxon>Fungi</taxon>
        <taxon>Dikarya</taxon>
        <taxon>Ascomycota</taxon>
        <taxon>Pezizomycotina</taxon>
        <taxon>Eurotiomycetes</taxon>
        <taxon>Eurotiomycetidae</taxon>
        <taxon>Eurotiales</taxon>
        <taxon>Thermoascaceae</taxon>
        <taxon>Paecilomyces</taxon>
    </lineage>
</organism>
<feature type="region of interest" description="Disordered" evidence="2">
    <location>
        <begin position="881"/>
        <end position="1052"/>
    </location>
</feature>
<feature type="compositionally biased region" description="Polar residues" evidence="2">
    <location>
        <begin position="938"/>
        <end position="956"/>
    </location>
</feature>
<protein>
    <recommendedName>
        <fullName evidence="5">TEA domain-containing protein</fullName>
    </recommendedName>
</protein>
<comment type="caution">
    <text evidence="3">The sequence shown here is derived from an EMBL/GenBank/DDBJ whole genome shotgun (WGS) entry which is preliminary data.</text>
</comment>
<evidence type="ECO:0008006" key="5">
    <source>
        <dbReference type="Google" id="ProtNLM"/>
    </source>
</evidence>
<feature type="region of interest" description="Disordered" evidence="2">
    <location>
        <begin position="156"/>
        <end position="199"/>
    </location>
</feature>
<feature type="compositionally biased region" description="Low complexity" evidence="2">
    <location>
        <begin position="157"/>
        <end position="168"/>
    </location>
</feature>
<sequence>MPRPPRTTSKNYEDPPIRYPLYDLGRLPDPPDDWLLWNEDKRAFCGGRRVSRAKAKELADFHFWGINPGIEGRDSTERLMVALRKLMYYQSTQHRPSDYSEFLNMQRDAGPRLLDPTLVPRPLPISRFYSLLPQDARPVGTSQLDIDRFTDQQRFFPSAPRGSAAAGPSPGGLPMGSPTASLNPGSFSPLDPYNDPTAGLTADTDINMFLNTNMEDSTNIGDTGDLTAIEGLEHNDIDFELSIGNNDIDTILEQMVQSTQNRGITGHSRTSTQTHIATQGSELNRSPLGSPDITMADAGSVSGRHSISGSFTGSQINIQHPTSQHNVGHGESSSWIANPFQASTAYTTGASRSAGMTSNNDMVTEEIQRTIMRIAYRDLERHATALPRGLYPQSIATNEQDLLQVHQRFHPATGHVRLSNYDGSSFRMDPTDADGRDQKATYRWLGGIYRTTLGSYINEQGQQIDSYHFRVYWTDVERGEADSNELRMYDGMENLGLIAGNIAPSHRDERVPEKWWREQSIPLLFYERVLNPDGEVLSAAKDAITNMIDVNNNNGLILQHLCQWRSSNASANPAPPERTVFQPSDSQILSMPPRENVNMPAPGSQQTYPASLFDFTPRRQIQTTQQYQPTAPSSSGVVPSSGQQGSAGYVSNDPGYNMQSNEAALAASVYERQRAMVSSAIRSSQAGSSPSLPLIIEDNPTQGLDTQEVIQDMDSQNWLEESRPPFTEYQEHGMPPLPELEALLPENQPEVPELPSLQGGEEIQEANQEQQQENAPVETQTATGEPIMASAEELERFTRELEEASERMTAEYNENFNVSVMQDMTPRSWRYAQEKPQWEYAASTGELVDWIGMLQQYDLERMEEKWKYLEDIPEEHEMWERIQSSQSQASLSLKRKTDDAPAEDRRCDDSRKKYRVGTASPVDGLPTTLEESEGNPASIVSENKPTQKITPQQAPEQDTEFQDPKDSCGLSSLEVPVSGEDPIPGPSENVVHEQRDNGIGSSSASITEVLSIVEHTSAEGQMPAPPPAPPPQAESQQALATERAEADGDDSMPIEAIELEDLDKLFDECEINKF</sequence>
<evidence type="ECO:0000313" key="4">
    <source>
        <dbReference type="Proteomes" id="UP001583193"/>
    </source>
</evidence>
<evidence type="ECO:0000313" key="3">
    <source>
        <dbReference type="EMBL" id="KAL1877803.1"/>
    </source>
</evidence>
<accession>A0ABR3XPD5</accession>
<feature type="coiled-coil region" evidence="1">
    <location>
        <begin position="787"/>
        <end position="814"/>
    </location>
</feature>
<feature type="compositionally biased region" description="Polar residues" evidence="2">
    <location>
        <begin position="999"/>
        <end position="1008"/>
    </location>
</feature>
<feature type="region of interest" description="Disordered" evidence="2">
    <location>
        <begin position="309"/>
        <end position="335"/>
    </location>
</feature>
<feature type="compositionally biased region" description="Basic and acidic residues" evidence="2">
    <location>
        <begin position="895"/>
        <end position="911"/>
    </location>
</feature>
<keyword evidence="4" id="KW-1185">Reference proteome</keyword>
<proteinExistence type="predicted"/>
<reference evidence="3 4" key="1">
    <citation type="journal article" date="2024" name="IMA Fungus">
        <title>IMA Genome - F19 : A genome assembly and annotation guide to empower mycologists, including annotated draft genome sequences of Ceratocystis pirilliformis, Diaporthe australafricana, Fusarium ophioides, Paecilomyces lecythidis, and Sporothrix stenoceras.</title>
        <authorList>
            <person name="Aylward J."/>
            <person name="Wilson A.M."/>
            <person name="Visagie C.M."/>
            <person name="Spraker J."/>
            <person name="Barnes I."/>
            <person name="Buitendag C."/>
            <person name="Ceriani C."/>
            <person name="Del Mar Angel L."/>
            <person name="du Plessis D."/>
            <person name="Fuchs T."/>
            <person name="Gasser K."/>
            <person name="Kramer D."/>
            <person name="Li W."/>
            <person name="Munsamy K."/>
            <person name="Piso A."/>
            <person name="Price J.L."/>
            <person name="Sonnekus B."/>
            <person name="Thomas C."/>
            <person name="van der Nest A."/>
            <person name="van Dijk A."/>
            <person name="van Heerden A."/>
            <person name="van Vuuren N."/>
            <person name="Yilmaz N."/>
            <person name="Duong T.A."/>
            <person name="van der Merwe N.A."/>
            <person name="Wingfield M.J."/>
            <person name="Wingfield B.D."/>
        </authorList>
    </citation>
    <scope>NUCLEOTIDE SEQUENCE [LARGE SCALE GENOMIC DNA]</scope>
    <source>
        <strain evidence="3 4">CMW 18167</strain>
    </source>
</reference>
<evidence type="ECO:0000256" key="2">
    <source>
        <dbReference type="SAM" id="MobiDB-lite"/>
    </source>
</evidence>
<feature type="compositionally biased region" description="Low complexity" evidence="2">
    <location>
        <begin position="631"/>
        <end position="646"/>
    </location>
</feature>
<gene>
    <name evidence="3" type="ORF">Plec18167_004772</name>
</gene>
<dbReference type="Proteomes" id="UP001583193">
    <property type="component" value="Unassembled WGS sequence"/>
</dbReference>
<dbReference type="EMBL" id="JAVDPF010000013">
    <property type="protein sequence ID" value="KAL1877803.1"/>
    <property type="molecule type" value="Genomic_DNA"/>
</dbReference>
<feature type="compositionally biased region" description="Low complexity" evidence="2">
    <location>
        <begin position="883"/>
        <end position="892"/>
    </location>
</feature>
<evidence type="ECO:0000256" key="1">
    <source>
        <dbReference type="SAM" id="Coils"/>
    </source>
</evidence>
<keyword evidence="1" id="KW-0175">Coiled coil</keyword>
<feature type="compositionally biased region" description="Pro residues" evidence="2">
    <location>
        <begin position="1023"/>
        <end position="1032"/>
    </location>
</feature>